<accession>A0A811UW79</accession>
<reference evidence="1" key="1">
    <citation type="submission" date="2020-11" db="EMBL/GenBank/DDBJ databases">
        <authorList>
            <person name="Whitehead M."/>
        </authorList>
    </citation>
    <scope>NUCLEOTIDE SEQUENCE</scope>
    <source>
        <strain evidence="1">EGII</strain>
    </source>
</reference>
<organism evidence="1 2">
    <name type="scientific">Ceratitis capitata</name>
    <name type="common">Mediterranean fruit fly</name>
    <name type="synonym">Tephritis capitata</name>
    <dbReference type="NCBI Taxonomy" id="7213"/>
    <lineage>
        <taxon>Eukaryota</taxon>
        <taxon>Metazoa</taxon>
        <taxon>Ecdysozoa</taxon>
        <taxon>Arthropoda</taxon>
        <taxon>Hexapoda</taxon>
        <taxon>Insecta</taxon>
        <taxon>Pterygota</taxon>
        <taxon>Neoptera</taxon>
        <taxon>Endopterygota</taxon>
        <taxon>Diptera</taxon>
        <taxon>Brachycera</taxon>
        <taxon>Muscomorpha</taxon>
        <taxon>Tephritoidea</taxon>
        <taxon>Tephritidae</taxon>
        <taxon>Ceratitis</taxon>
        <taxon>Ceratitis</taxon>
    </lineage>
</organism>
<protein>
    <submittedName>
        <fullName evidence="1">(Mediterranean fruit fly) hypothetical protein</fullName>
    </submittedName>
</protein>
<keyword evidence="2" id="KW-1185">Reference proteome</keyword>
<evidence type="ECO:0000313" key="1">
    <source>
        <dbReference type="EMBL" id="CAD7003449.1"/>
    </source>
</evidence>
<sequence length="99" mass="11501">MATDQRKPHIAYIQLHTQHIRKSDNSIQQQQQPYDGDDDDYYVNHGADVCGEAFRFARILSMNKHSRRITAPQVSYACMHFRNSMDERTVRAVPSLSFS</sequence>
<dbReference type="Proteomes" id="UP000606786">
    <property type="component" value="Unassembled WGS sequence"/>
</dbReference>
<dbReference type="EMBL" id="CAJHJT010000034">
    <property type="protein sequence ID" value="CAD7003449.1"/>
    <property type="molecule type" value="Genomic_DNA"/>
</dbReference>
<evidence type="ECO:0000313" key="2">
    <source>
        <dbReference type="Proteomes" id="UP000606786"/>
    </source>
</evidence>
<dbReference type="AlphaFoldDB" id="A0A811UW79"/>
<proteinExistence type="predicted"/>
<comment type="caution">
    <text evidence="1">The sequence shown here is derived from an EMBL/GenBank/DDBJ whole genome shotgun (WGS) entry which is preliminary data.</text>
</comment>
<gene>
    <name evidence="1" type="ORF">CCAP1982_LOCUS11903</name>
</gene>
<name>A0A811UW79_CERCA</name>